<name>Q4T5Y1_TETNG</name>
<organism evidence="1">
    <name type="scientific">Tetraodon nigroviridis</name>
    <name type="common">Spotted green pufferfish</name>
    <name type="synonym">Chelonodon nigroviridis</name>
    <dbReference type="NCBI Taxonomy" id="99883"/>
    <lineage>
        <taxon>Eukaryota</taxon>
        <taxon>Metazoa</taxon>
        <taxon>Chordata</taxon>
        <taxon>Craniata</taxon>
        <taxon>Vertebrata</taxon>
        <taxon>Euteleostomi</taxon>
        <taxon>Actinopterygii</taxon>
        <taxon>Neopterygii</taxon>
        <taxon>Teleostei</taxon>
        <taxon>Neoteleostei</taxon>
        <taxon>Acanthomorphata</taxon>
        <taxon>Eupercaria</taxon>
        <taxon>Tetraodontiformes</taxon>
        <taxon>Tetradontoidea</taxon>
        <taxon>Tetraodontidae</taxon>
        <taxon>Tetraodon</taxon>
    </lineage>
</organism>
<comment type="caution">
    <text evidence="1">The sequence shown here is derived from an EMBL/GenBank/DDBJ whole genome shotgun (WGS) entry which is preliminary data.</text>
</comment>
<dbReference type="KEGG" id="tng:GSTEN00006584G001"/>
<sequence>MSKHFDMLIANANTREQSWCGKLPDSSWERFLSPWRLGRLLAASVFHFHQQVDSLR</sequence>
<dbReference type="AlphaFoldDB" id="Q4T5Y1"/>
<protein>
    <submittedName>
        <fullName evidence="1">(spotted green pufferfish) hypothetical protein</fullName>
    </submittedName>
</protein>
<evidence type="ECO:0000313" key="1">
    <source>
        <dbReference type="EMBL" id="CAF91701.1"/>
    </source>
</evidence>
<dbReference type="EMBL" id="CAAE01009035">
    <property type="protein sequence ID" value="CAF91701.1"/>
    <property type="molecule type" value="Genomic_DNA"/>
</dbReference>
<reference evidence="1" key="1">
    <citation type="journal article" date="2004" name="Nature">
        <title>Genome duplication in the teleost fish Tetraodon nigroviridis reveals the early vertebrate proto-karyotype.</title>
        <authorList>
            <person name="Jaillon O."/>
            <person name="Aury J.-M."/>
            <person name="Brunet F."/>
            <person name="Petit J.-L."/>
            <person name="Stange-Thomann N."/>
            <person name="Mauceli E."/>
            <person name="Bouneau L."/>
            <person name="Fischer C."/>
            <person name="Ozouf-Costaz C."/>
            <person name="Bernot A."/>
            <person name="Nicaud S."/>
            <person name="Jaffe D."/>
            <person name="Fisher S."/>
            <person name="Lutfalla G."/>
            <person name="Dossat C."/>
            <person name="Segurens B."/>
            <person name="Dasilva C."/>
            <person name="Salanoubat M."/>
            <person name="Levy M."/>
            <person name="Boudet N."/>
            <person name="Castellano S."/>
            <person name="Anthouard V."/>
            <person name="Jubin C."/>
            <person name="Castelli V."/>
            <person name="Katinka M."/>
            <person name="Vacherie B."/>
            <person name="Biemont C."/>
            <person name="Skalli Z."/>
            <person name="Cattolico L."/>
            <person name="Poulain J."/>
            <person name="De Berardinis V."/>
            <person name="Cruaud C."/>
            <person name="Duprat S."/>
            <person name="Brottier P."/>
            <person name="Coutanceau J.-P."/>
            <person name="Gouzy J."/>
            <person name="Parra G."/>
            <person name="Lardier G."/>
            <person name="Chapple C."/>
            <person name="McKernan K.J."/>
            <person name="McEwan P."/>
            <person name="Bosak S."/>
            <person name="Kellis M."/>
            <person name="Volff J.-N."/>
            <person name="Guigo R."/>
            <person name="Zody M.C."/>
            <person name="Mesirov J."/>
            <person name="Lindblad-Toh K."/>
            <person name="Birren B."/>
            <person name="Nusbaum C."/>
            <person name="Kahn D."/>
            <person name="Robinson-Rechavi M."/>
            <person name="Laudet V."/>
            <person name="Schachter V."/>
            <person name="Quetier F."/>
            <person name="Saurin W."/>
            <person name="Scarpelli C."/>
            <person name="Wincker P."/>
            <person name="Lander E.S."/>
            <person name="Weissenbach J."/>
            <person name="Roest Crollius H."/>
        </authorList>
    </citation>
    <scope>NUCLEOTIDE SEQUENCE [LARGE SCALE GENOMIC DNA]</scope>
</reference>
<accession>Q4T5Y1</accession>
<proteinExistence type="predicted"/>
<gene>
    <name evidence="1" type="ORF">GSTENG00006584001</name>
</gene>
<reference evidence="1" key="2">
    <citation type="submission" date="2004-02" db="EMBL/GenBank/DDBJ databases">
        <authorList>
            <consortium name="Genoscope"/>
            <consortium name="Whitehead Institute Centre for Genome Research"/>
        </authorList>
    </citation>
    <scope>NUCLEOTIDE SEQUENCE</scope>
</reference>